<evidence type="ECO:0000313" key="11">
    <source>
        <dbReference type="Proteomes" id="UP000308530"/>
    </source>
</evidence>
<dbReference type="EMBL" id="CP058350">
    <property type="protein sequence ID" value="QLF70389.1"/>
    <property type="molecule type" value="Genomic_DNA"/>
</dbReference>
<proteinExistence type="predicted"/>
<feature type="transmembrane region" description="Helical" evidence="7">
    <location>
        <begin position="121"/>
        <end position="138"/>
    </location>
</feature>
<feature type="region of interest" description="Disordered" evidence="6">
    <location>
        <begin position="815"/>
        <end position="843"/>
    </location>
</feature>
<feature type="transmembrane region" description="Helical" evidence="7">
    <location>
        <begin position="587"/>
        <end position="604"/>
    </location>
</feature>
<feature type="transmembrane region" description="Helical" evidence="7">
    <location>
        <begin position="356"/>
        <end position="374"/>
    </location>
</feature>
<dbReference type="InterPro" id="IPR004477">
    <property type="entry name" value="ComEC_N"/>
</dbReference>
<dbReference type="InterPro" id="IPR052159">
    <property type="entry name" value="Competence_DNA_uptake"/>
</dbReference>
<keyword evidence="5 7" id="KW-0472">Membrane</keyword>
<feature type="transmembrane region" description="Helical" evidence="7">
    <location>
        <begin position="71"/>
        <end position="89"/>
    </location>
</feature>
<keyword evidence="3 7" id="KW-0812">Transmembrane</keyword>
<dbReference type="PANTHER" id="PTHR30619">
    <property type="entry name" value="DNA INTERNALIZATION/COMPETENCE PROTEIN COMEC/REC2"/>
    <property type="match status" value="1"/>
</dbReference>
<evidence type="ECO:0000256" key="4">
    <source>
        <dbReference type="ARBA" id="ARBA00022989"/>
    </source>
</evidence>
<dbReference type="Pfam" id="PF03772">
    <property type="entry name" value="Competence"/>
    <property type="match status" value="1"/>
</dbReference>
<comment type="subcellular location">
    <subcellularLocation>
        <location evidence="1">Cell membrane</location>
        <topology evidence="1">Multi-pass membrane protein</topology>
    </subcellularLocation>
</comment>
<evidence type="ECO:0000256" key="1">
    <source>
        <dbReference type="ARBA" id="ARBA00004651"/>
    </source>
</evidence>
<dbReference type="NCBIfam" id="TIGR00360">
    <property type="entry name" value="ComEC_N-term"/>
    <property type="match status" value="1"/>
</dbReference>
<feature type="transmembrane region" description="Helical" evidence="7">
    <location>
        <begin position="564"/>
        <end position="580"/>
    </location>
</feature>
<evidence type="ECO:0000259" key="8">
    <source>
        <dbReference type="Pfam" id="PF03772"/>
    </source>
</evidence>
<dbReference type="PANTHER" id="PTHR30619:SF1">
    <property type="entry name" value="RECOMBINATION PROTEIN 2"/>
    <property type="match status" value="1"/>
</dbReference>
<evidence type="ECO:0000313" key="10">
    <source>
        <dbReference type="EMBL" id="QLF70389.1"/>
    </source>
</evidence>
<keyword evidence="11" id="KW-1185">Reference proteome</keyword>
<evidence type="ECO:0000259" key="9">
    <source>
        <dbReference type="Pfam" id="PF13567"/>
    </source>
</evidence>
<name>A0ABX6QPG3_9HYPH</name>
<keyword evidence="2" id="KW-1003">Cell membrane</keyword>
<evidence type="ECO:0000256" key="5">
    <source>
        <dbReference type="ARBA" id="ARBA00023136"/>
    </source>
</evidence>
<keyword evidence="4 7" id="KW-1133">Transmembrane helix</keyword>
<organism evidence="10 11">
    <name type="scientific">Peteryoungia desertarenae</name>
    <dbReference type="NCBI Taxonomy" id="1813451"/>
    <lineage>
        <taxon>Bacteria</taxon>
        <taxon>Pseudomonadati</taxon>
        <taxon>Pseudomonadota</taxon>
        <taxon>Alphaproteobacteria</taxon>
        <taxon>Hyphomicrobiales</taxon>
        <taxon>Rhizobiaceae</taxon>
        <taxon>Peteryoungia</taxon>
    </lineage>
</organism>
<accession>A0ABX6QPG3</accession>
<dbReference type="RefSeq" id="WP_138288700.1">
    <property type="nucleotide sequence ID" value="NZ_CP058350.1"/>
</dbReference>
<feature type="domain" description="DUF4131" evidence="9">
    <location>
        <begin position="96"/>
        <end position="246"/>
    </location>
</feature>
<dbReference type="InterPro" id="IPR025405">
    <property type="entry name" value="DUF4131"/>
</dbReference>
<feature type="transmembrane region" description="Helical" evidence="7">
    <location>
        <begin position="532"/>
        <end position="552"/>
    </location>
</feature>
<evidence type="ECO:0000256" key="6">
    <source>
        <dbReference type="SAM" id="MobiDB-lite"/>
    </source>
</evidence>
<feature type="transmembrane region" description="Helical" evidence="7">
    <location>
        <begin position="504"/>
        <end position="525"/>
    </location>
</feature>
<evidence type="ECO:0000256" key="7">
    <source>
        <dbReference type="SAM" id="Phobius"/>
    </source>
</evidence>
<feature type="transmembrane region" description="Helical" evidence="7">
    <location>
        <begin position="427"/>
        <end position="444"/>
    </location>
</feature>
<feature type="domain" description="ComEC/Rec2-related protein" evidence="8">
    <location>
        <begin position="297"/>
        <end position="583"/>
    </location>
</feature>
<feature type="transmembrane region" description="Helical" evidence="7">
    <location>
        <begin position="465"/>
        <end position="492"/>
    </location>
</feature>
<feature type="transmembrane region" description="Helical" evidence="7">
    <location>
        <begin position="404"/>
        <end position="421"/>
    </location>
</feature>
<feature type="transmembrane region" description="Helical" evidence="7">
    <location>
        <begin position="95"/>
        <end position="114"/>
    </location>
</feature>
<evidence type="ECO:0000256" key="2">
    <source>
        <dbReference type="ARBA" id="ARBA00022475"/>
    </source>
</evidence>
<reference evidence="10 11" key="1">
    <citation type="submission" date="2020-06" db="EMBL/GenBank/DDBJ databases">
        <title>Genome sequence of Rhizobium sp strain ADMK78.</title>
        <authorList>
            <person name="Rahi P."/>
        </authorList>
    </citation>
    <scope>NUCLEOTIDE SEQUENCE [LARGE SCALE GENOMIC DNA]</scope>
    <source>
        <strain evidence="10 11">ADMK78</strain>
    </source>
</reference>
<dbReference type="Pfam" id="PF13567">
    <property type="entry name" value="DUF4131"/>
    <property type="match status" value="1"/>
</dbReference>
<feature type="transmembrane region" description="Helical" evidence="7">
    <location>
        <begin position="323"/>
        <end position="344"/>
    </location>
</feature>
<evidence type="ECO:0000256" key="3">
    <source>
        <dbReference type="ARBA" id="ARBA00022692"/>
    </source>
</evidence>
<dbReference type="Proteomes" id="UP000308530">
    <property type="component" value="Chromosome"/>
</dbReference>
<sequence length="843" mass="91431">MAASEGQPTLKQHKVSEGDAVFAAALPIVSGNHLRLSPVRPAKSWQVAIRSILRPAALAACLREEWCYGHFFHFMPIMLGAGAITWFVVEDPPAIFLIAALIFIAASLLSMISAHVQPFRIILWALLFYLAGMAAAVLETSRLATTILDQALVTKITGIVERREAGSGGEWRYIVRLTSTVEPTIRRPPERVSLLARSSPNPVPIGGIISGGARLSPPSGSAVPGLNDFAFASYYQGIGAVGFFLGAPQALHSDVRKPANTGLMMRLDEAIFSLRDQISGRIRSIIPGDPGAFAAAIITGERRSMSNEATEALRLSGLAHITAISGLNMALAAGIFFVGFRSVLSLFPAVAQAYPVKKLAALGALIAITAYLMISGYQVSAVRAYLMTGMMLVAVLCDRPAISLRNLAIAGAVIIVITPSAALGPSFQMSFAATAALIAGYNLWQRQNPSFIVRREHPMRRTLAAVAGFVGGILLTSFIGGASTAIFSVHHFHRLSLHGLEANLAAMPLISMVVMPAGFVGMLLMPFGLDRPFFLIMGLGLELVLAVAHEVASWGDGVSFTRQPTWFLPVSVVGFLLLTLLRSRIRWLGGALMAATIACVWITPPPPTPDLVVAEDGTMVAVGTGDQTWATNRTRPPAFQFDQWQTALAVARHDSPLVLGHAPEPNMQTRSGRRKTFSPEQIRQLRAGIETNLASLADPRFTCYAGLCAIRLPTGWIVATVERPELIAIACKMADIVVSPTRWRYLECRTGVRLITANHLKQTGSLEIKLDEREGRVWSVRQTYEGRPKPWTQHRLYDWREDRYAQRHLPIDHLLSDTRGPTLAPSRQSQRTTAGAEFSDSDE</sequence>
<protein>
    <submittedName>
        <fullName evidence="10">ComEC/Rec2 family competence protein</fullName>
    </submittedName>
</protein>
<gene>
    <name evidence="10" type="ORF">FE840_013060</name>
</gene>